<dbReference type="SMART" id="SM00300">
    <property type="entry name" value="ChSh"/>
    <property type="match status" value="1"/>
</dbReference>
<gene>
    <name evidence="6" type="ORF">VFPPC_11485</name>
</gene>
<comment type="subcellular location">
    <subcellularLocation>
        <location evidence="1">Nucleus</location>
    </subcellularLocation>
</comment>
<dbReference type="SUPFAM" id="SSF54160">
    <property type="entry name" value="Chromo domain-like"/>
    <property type="match status" value="2"/>
</dbReference>
<dbReference type="EMBL" id="LSBJ02000012">
    <property type="protein sequence ID" value="OAQ58991.1"/>
    <property type="molecule type" value="Genomic_DNA"/>
</dbReference>
<feature type="compositionally biased region" description="Polar residues" evidence="4">
    <location>
        <begin position="34"/>
        <end position="43"/>
    </location>
</feature>
<dbReference type="AlphaFoldDB" id="A0A179F0P0"/>
<dbReference type="OrthoDB" id="433924at2759"/>
<dbReference type="InterPro" id="IPR051219">
    <property type="entry name" value="Heterochromatin_chromo-domain"/>
</dbReference>
<dbReference type="Gene3D" id="2.40.50.40">
    <property type="match status" value="2"/>
</dbReference>
<dbReference type="RefSeq" id="XP_018137071.1">
    <property type="nucleotide sequence ID" value="XM_018289660.1"/>
</dbReference>
<dbReference type="InterPro" id="IPR008251">
    <property type="entry name" value="Chromo_shadow_dom"/>
</dbReference>
<dbReference type="Pfam" id="PF00385">
    <property type="entry name" value="Chromo"/>
    <property type="match status" value="1"/>
</dbReference>
<feature type="region of interest" description="Disordered" evidence="4">
    <location>
        <begin position="1"/>
        <end position="43"/>
    </location>
</feature>
<dbReference type="SMART" id="SM00298">
    <property type="entry name" value="CHROMO"/>
    <property type="match status" value="1"/>
</dbReference>
<evidence type="ECO:0000256" key="4">
    <source>
        <dbReference type="SAM" id="MobiDB-lite"/>
    </source>
</evidence>
<evidence type="ECO:0000256" key="3">
    <source>
        <dbReference type="ARBA" id="ARBA00023242"/>
    </source>
</evidence>
<organism evidence="6 7">
    <name type="scientific">Pochonia chlamydosporia 170</name>
    <dbReference type="NCBI Taxonomy" id="1380566"/>
    <lineage>
        <taxon>Eukaryota</taxon>
        <taxon>Fungi</taxon>
        <taxon>Dikarya</taxon>
        <taxon>Ascomycota</taxon>
        <taxon>Pezizomycotina</taxon>
        <taxon>Sordariomycetes</taxon>
        <taxon>Hypocreomycetidae</taxon>
        <taxon>Hypocreales</taxon>
        <taxon>Clavicipitaceae</taxon>
        <taxon>Pochonia</taxon>
    </lineage>
</organism>
<comment type="caution">
    <text evidence="6">The sequence shown here is derived from an EMBL/GenBank/DDBJ whole genome shotgun (WGS) entry which is preliminary data.</text>
</comment>
<dbReference type="PROSITE" id="PS50013">
    <property type="entry name" value="CHROMO_2"/>
    <property type="match status" value="1"/>
</dbReference>
<dbReference type="KEGG" id="pchm:VFPPC_11485"/>
<dbReference type="CDD" id="cd00024">
    <property type="entry name" value="CD_CSD"/>
    <property type="match status" value="1"/>
</dbReference>
<protein>
    <submittedName>
        <fullName evidence="6">Chromo domain-containing protein</fullName>
    </submittedName>
</protein>
<dbReference type="Proteomes" id="UP000078397">
    <property type="component" value="Unassembled WGS sequence"/>
</dbReference>
<name>A0A179F0P0_METCM</name>
<dbReference type="PROSITE" id="PS00598">
    <property type="entry name" value="CHROMO_1"/>
    <property type="match status" value="1"/>
</dbReference>
<evidence type="ECO:0000313" key="6">
    <source>
        <dbReference type="EMBL" id="OAQ58991.1"/>
    </source>
</evidence>
<feature type="compositionally biased region" description="Basic residues" evidence="4">
    <location>
        <begin position="111"/>
        <end position="121"/>
    </location>
</feature>
<dbReference type="InterPro" id="IPR023779">
    <property type="entry name" value="Chromodomain_CS"/>
</dbReference>
<dbReference type="InterPro" id="IPR000953">
    <property type="entry name" value="Chromo/chromo_shadow_dom"/>
</dbReference>
<evidence type="ECO:0000313" key="7">
    <source>
        <dbReference type="Proteomes" id="UP000078397"/>
    </source>
</evidence>
<comment type="subunit">
    <text evidence="2">Component of the NuA4 histone acetyltransferase complex.</text>
</comment>
<accession>A0A179F0P0</accession>
<evidence type="ECO:0000256" key="2">
    <source>
        <dbReference type="ARBA" id="ARBA00011353"/>
    </source>
</evidence>
<dbReference type="CDD" id="cd18657">
    <property type="entry name" value="CSD_Swi6"/>
    <property type="match status" value="1"/>
</dbReference>
<evidence type="ECO:0000259" key="5">
    <source>
        <dbReference type="PROSITE" id="PS50013"/>
    </source>
</evidence>
<dbReference type="Pfam" id="PF01393">
    <property type="entry name" value="Chromo_shadow"/>
    <property type="match status" value="1"/>
</dbReference>
<dbReference type="GO" id="GO:0000792">
    <property type="term" value="C:heterochromatin"/>
    <property type="evidence" value="ECO:0007669"/>
    <property type="project" value="UniProtKB-ARBA"/>
</dbReference>
<proteinExistence type="predicted"/>
<dbReference type="GO" id="GO:0006338">
    <property type="term" value="P:chromatin remodeling"/>
    <property type="evidence" value="ECO:0007669"/>
    <property type="project" value="UniProtKB-ARBA"/>
</dbReference>
<feature type="compositionally biased region" description="Polar residues" evidence="4">
    <location>
        <begin position="8"/>
        <end position="20"/>
    </location>
</feature>
<dbReference type="STRING" id="1380566.A0A179F0P0"/>
<evidence type="ECO:0000256" key="1">
    <source>
        <dbReference type="ARBA" id="ARBA00004123"/>
    </source>
</evidence>
<dbReference type="GeneID" id="28853654"/>
<reference evidence="6 7" key="1">
    <citation type="journal article" date="2016" name="PLoS Pathog.">
        <title>Biosynthesis of antibiotic leucinostatins in bio-control fungus Purpureocillium lilacinum and their inhibition on phytophthora revealed by genome mining.</title>
        <authorList>
            <person name="Wang G."/>
            <person name="Liu Z."/>
            <person name="Lin R."/>
            <person name="Li E."/>
            <person name="Mao Z."/>
            <person name="Ling J."/>
            <person name="Yang Y."/>
            <person name="Yin W.B."/>
            <person name="Xie B."/>
        </authorList>
    </citation>
    <scope>NUCLEOTIDE SEQUENCE [LARGE SCALE GENOMIC DNA]</scope>
    <source>
        <strain evidence="6">170</strain>
    </source>
</reference>
<keyword evidence="3" id="KW-0539">Nucleus</keyword>
<sequence length="218" mass="24411">MKRRVKSPLSSARSPSQASDPRSAGKREVGTSGGDSSAANDSLYNVEKIKSHRIGKKKSLEFRVKWQGYDSEKDLTWEPEESLREDVPEIVEQYFRLVGGRQNILTSMLPRGKRAPKRSKRSSAATAAAHTMSGQQLENGAKTVEDDSSTATESWQPPAGSWEDEVDTIDSCERGGGGKLIVYLIWKNGKKTKHETPVVYKKCPQKMLQFYERHVRIV</sequence>
<dbReference type="InterPro" id="IPR023780">
    <property type="entry name" value="Chromo_domain"/>
</dbReference>
<dbReference type="InterPro" id="IPR016197">
    <property type="entry name" value="Chromo-like_dom_sf"/>
</dbReference>
<dbReference type="PANTHER" id="PTHR22812">
    <property type="entry name" value="CHROMOBOX PROTEIN"/>
    <property type="match status" value="1"/>
</dbReference>
<feature type="domain" description="Chromo" evidence="5">
    <location>
        <begin position="44"/>
        <end position="96"/>
    </location>
</feature>
<dbReference type="GO" id="GO:0005634">
    <property type="term" value="C:nucleus"/>
    <property type="evidence" value="ECO:0007669"/>
    <property type="project" value="UniProtKB-SubCell"/>
</dbReference>
<keyword evidence="7" id="KW-1185">Reference proteome</keyword>
<feature type="region of interest" description="Disordered" evidence="4">
    <location>
        <begin position="111"/>
        <end position="169"/>
    </location>
</feature>